<sequence>MTSRTGQTSTLIRNARALDAHTGTYAEGASILITDDVIAEVGGSEVKALAESTVIDAGGRTVLPDSPTPTYM</sequence>
<dbReference type="EMBL" id="JBHTGL010000008">
    <property type="protein sequence ID" value="MFD0622925.1"/>
    <property type="molecule type" value="Genomic_DNA"/>
</dbReference>
<comment type="caution">
    <text evidence="1">The sequence shown here is derived from an EMBL/GenBank/DDBJ whole genome shotgun (WGS) entry which is preliminary data.</text>
</comment>
<dbReference type="SUPFAM" id="SSF51338">
    <property type="entry name" value="Composite domain of metallo-dependent hydrolases"/>
    <property type="match status" value="1"/>
</dbReference>
<accession>A0ABW2WNX0</accession>
<evidence type="ECO:0008006" key="3">
    <source>
        <dbReference type="Google" id="ProtNLM"/>
    </source>
</evidence>
<gene>
    <name evidence="1" type="ORF">ACFQ2K_08940</name>
</gene>
<reference evidence="2" key="1">
    <citation type="journal article" date="2019" name="Int. J. Syst. Evol. Microbiol.">
        <title>The Global Catalogue of Microorganisms (GCM) 10K type strain sequencing project: providing services to taxonomists for standard genome sequencing and annotation.</title>
        <authorList>
            <consortium name="The Broad Institute Genomics Platform"/>
            <consortium name="The Broad Institute Genome Sequencing Center for Infectious Disease"/>
            <person name="Wu L."/>
            <person name="Ma J."/>
        </authorList>
    </citation>
    <scope>NUCLEOTIDE SEQUENCE [LARGE SCALE GENOMIC DNA]</scope>
    <source>
        <strain evidence="2">JCM 12607</strain>
    </source>
</reference>
<keyword evidence="2" id="KW-1185">Reference proteome</keyword>
<name>A0ABW2WNX0_9ACTN</name>
<evidence type="ECO:0000313" key="1">
    <source>
        <dbReference type="EMBL" id="MFD0622925.1"/>
    </source>
</evidence>
<evidence type="ECO:0000313" key="2">
    <source>
        <dbReference type="Proteomes" id="UP001596915"/>
    </source>
</evidence>
<protein>
    <recommendedName>
        <fullName evidence="3">Amidohydrolase</fullName>
    </recommendedName>
</protein>
<dbReference type="InterPro" id="IPR011059">
    <property type="entry name" value="Metal-dep_hydrolase_composite"/>
</dbReference>
<dbReference type="Proteomes" id="UP001596915">
    <property type="component" value="Unassembled WGS sequence"/>
</dbReference>
<organism evidence="1 2">
    <name type="scientific">Streptomyces sanglieri</name>
    <dbReference type="NCBI Taxonomy" id="193460"/>
    <lineage>
        <taxon>Bacteria</taxon>
        <taxon>Bacillati</taxon>
        <taxon>Actinomycetota</taxon>
        <taxon>Actinomycetes</taxon>
        <taxon>Kitasatosporales</taxon>
        <taxon>Streptomycetaceae</taxon>
        <taxon>Streptomyces</taxon>
    </lineage>
</organism>
<dbReference type="Gene3D" id="2.30.40.10">
    <property type="entry name" value="Urease, subunit C, domain 1"/>
    <property type="match status" value="1"/>
</dbReference>
<proteinExistence type="predicted"/>